<comment type="subcellular location">
    <subcellularLocation>
        <location evidence="1">Membrane</location>
        <topology evidence="1">Multi-pass membrane protein</topology>
    </subcellularLocation>
</comment>
<feature type="transmembrane region" description="Helical" evidence="6">
    <location>
        <begin position="31"/>
        <end position="48"/>
    </location>
</feature>
<evidence type="ECO:0000256" key="6">
    <source>
        <dbReference type="SAM" id="Phobius"/>
    </source>
</evidence>
<feature type="transmembrane region" description="Helical" evidence="6">
    <location>
        <begin position="55"/>
        <end position="75"/>
    </location>
</feature>
<evidence type="ECO:0000256" key="4">
    <source>
        <dbReference type="ARBA" id="ARBA00022989"/>
    </source>
</evidence>
<protein>
    <submittedName>
        <fullName evidence="7">Putative cobalt transport protein</fullName>
    </submittedName>
</protein>
<keyword evidence="2" id="KW-1003">Cell membrane</keyword>
<dbReference type="AlphaFoldDB" id="H5UT72"/>
<dbReference type="RefSeq" id="WP_009482828.1">
    <property type="nucleotide sequence ID" value="NZ_BAFE01000063.1"/>
</dbReference>
<dbReference type="OrthoDB" id="501320at2"/>
<dbReference type="InterPro" id="IPR051611">
    <property type="entry name" value="ECF_transporter_component"/>
</dbReference>
<evidence type="ECO:0000313" key="7">
    <source>
        <dbReference type="EMBL" id="GAB48930.1"/>
    </source>
</evidence>
<dbReference type="GO" id="GO:0005886">
    <property type="term" value="C:plasma membrane"/>
    <property type="evidence" value="ECO:0007669"/>
    <property type="project" value="UniProtKB-ARBA"/>
</dbReference>
<dbReference type="CDD" id="cd16914">
    <property type="entry name" value="EcfT"/>
    <property type="match status" value="1"/>
</dbReference>
<keyword evidence="8" id="KW-1185">Reference proteome</keyword>
<dbReference type="Proteomes" id="UP000004367">
    <property type="component" value="Unassembled WGS sequence"/>
</dbReference>
<dbReference type="Pfam" id="PF02361">
    <property type="entry name" value="CbiQ"/>
    <property type="match status" value="1"/>
</dbReference>
<dbReference type="STRING" id="1089455.MOPEL_085_00160"/>
<sequence length="247" mass="26100">MIGLLARCGPLSLLASSFVLAVGGLLIDDLRAVVVGLVAELLLLTVLVGRTGFPLVRLVPALVATAGVTWSNWLLADPRSLAVAAVAGLRVAFFVTGGLVFVSYLDPFTLGDHLGQRLRLPARPVLATVAALQRLDTLTDDWVTLDRARHARGLGPGRGPISRLRHVTAMTFALLVEAVRQAGRMTIAMEARGYSSGTRGITRTWLEPAPWKGADTLLVALTTALAALPHLVAAFAPDVLPMPGTPR</sequence>
<evidence type="ECO:0000256" key="2">
    <source>
        <dbReference type="ARBA" id="ARBA00022475"/>
    </source>
</evidence>
<keyword evidence="5 6" id="KW-0472">Membrane</keyword>
<organism evidence="7 8">
    <name type="scientific">Mobilicoccus pelagius NBRC 104925</name>
    <dbReference type="NCBI Taxonomy" id="1089455"/>
    <lineage>
        <taxon>Bacteria</taxon>
        <taxon>Bacillati</taxon>
        <taxon>Actinomycetota</taxon>
        <taxon>Actinomycetes</taxon>
        <taxon>Micrococcales</taxon>
        <taxon>Dermatophilaceae</taxon>
        <taxon>Mobilicoccus</taxon>
    </lineage>
</organism>
<dbReference type="PANTHER" id="PTHR34857">
    <property type="entry name" value="SLL0384 PROTEIN"/>
    <property type="match status" value="1"/>
</dbReference>
<evidence type="ECO:0000256" key="1">
    <source>
        <dbReference type="ARBA" id="ARBA00004141"/>
    </source>
</evidence>
<dbReference type="PANTHER" id="PTHR34857:SF2">
    <property type="entry name" value="SLL0384 PROTEIN"/>
    <property type="match status" value="1"/>
</dbReference>
<feature type="transmembrane region" description="Helical" evidence="6">
    <location>
        <begin position="81"/>
        <end position="105"/>
    </location>
</feature>
<gene>
    <name evidence="7" type="ORF">MOPEL_085_00160</name>
</gene>
<dbReference type="EMBL" id="BAFE01000063">
    <property type="protein sequence ID" value="GAB48930.1"/>
    <property type="molecule type" value="Genomic_DNA"/>
</dbReference>
<reference evidence="7 8" key="1">
    <citation type="submission" date="2012-02" db="EMBL/GenBank/DDBJ databases">
        <title>Whole genome shotgun sequence of Mobilicoccus pelagius NBRC 104925.</title>
        <authorList>
            <person name="Yoshida Y."/>
            <person name="Hosoyama A."/>
            <person name="Tsuchikane K."/>
            <person name="Katsumata H."/>
            <person name="Yamazaki S."/>
            <person name="Fujita N."/>
        </authorList>
    </citation>
    <scope>NUCLEOTIDE SEQUENCE [LARGE SCALE GENOMIC DNA]</scope>
    <source>
        <strain evidence="7 8">NBRC 104925</strain>
    </source>
</reference>
<evidence type="ECO:0000256" key="3">
    <source>
        <dbReference type="ARBA" id="ARBA00022692"/>
    </source>
</evidence>
<keyword evidence="3 6" id="KW-0812">Transmembrane</keyword>
<name>H5UT72_9MICO</name>
<keyword evidence="4 6" id="KW-1133">Transmembrane helix</keyword>
<comment type="caution">
    <text evidence="7">The sequence shown here is derived from an EMBL/GenBank/DDBJ whole genome shotgun (WGS) entry which is preliminary data.</text>
</comment>
<proteinExistence type="predicted"/>
<evidence type="ECO:0000256" key="5">
    <source>
        <dbReference type="ARBA" id="ARBA00023136"/>
    </source>
</evidence>
<evidence type="ECO:0000313" key="8">
    <source>
        <dbReference type="Proteomes" id="UP000004367"/>
    </source>
</evidence>
<dbReference type="eggNOG" id="COG0619">
    <property type="taxonomic scope" value="Bacteria"/>
</dbReference>
<accession>H5UT72</accession>
<dbReference type="InterPro" id="IPR003339">
    <property type="entry name" value="ABC/ECF_trnsptr_transmembrane"/>
</dbReference>